<dbReference type="InterPro" id="IPR010710">
    <property type="entry name" value="DUF1289"/>
</dbReference>
<dbReference type="EMBL" id="CP001281">
    <property type="protein sequence ID" value="ACK53526.1"/>
    <property type="molecule type" value="Genomic_DNA"/>
</dbReference>
<sequence length="73" mass="7005">MSGDALCVGVCMIDWDSGVCLGCGRTAEEINGVPTPAPGAQVAGQPDAAASPAQAAGVPLPPNVAARVGEGSD</sequence>
<dbReference type="KEGG" id="tmz:Tmz1t_0755"/>
<evidence type="ECO:0000313" key="3">
    <source>
        <dbReference type="EMBL" id="TXH80285.1"/>
    </source>
</evidence>
<evidence type="ECO:0000313" key="4">
    <source>
        <dbReference type="Proteomes" id="UP000002186"/>
    </source>
</evidence>
<dbReference type="STRING" id="85643.Tmz1t_0755"/>
<reference evidence="2 4" key="2">
    <citation type="journal article" date="2012" name="Stand. Genomic Sci.">
        <title>Complete genome sequence of Thauera aminoaromatica strain MZ1T.</title>
        <authorList>
            <person name="Jiang K."/>
            <person name="Sanseverino J."/>
            <person name="Chauhan A."/>
            <person name="Lucas S."/>
            <person name="Copeland A."/>
            <person name="Lapidus A."/>
            <person name="Del Rio T.G."/>
            <person name="Dalin E."/>
            <person name="Tice H."/>
            <person name="Bruce D."/>
            <person name="Goodwin L."/>
            <person name="Pitluck S."/>
            <person name="Sims D."/>
            <person name="Brettin T."/>
            <person name="Detter J.C."/>
            <person name="Han C."/>
            <person name="Chang Y.J."/>
            <person name="Larimer F."/>
            <person name="Land M."/>
            <person name="Hauser L."/>
            <person name="Kyrpides N.C."/>
            <person name="Mikhailova N."/>
            <person name="Moser S."/>
            <person name="Jegier P."/>
            <person name="Close D."/>
            <person name="Debruyn J.M."/>
            <person name="Wang Y."/>
            <person name="Layton A.C."/>
            <person name="Allen M.S."/>
            <person name="Sayler G.S."/>
        </authorList>
    </citation>
    <scope>NUCLEOTIDE SEQUENCE [LARGE SCALE GENOMIC DNA]</scope>
    <source>
        <strain evidence="2 4">MZ1T</strain>
    </source>
</reference>
<dbReference type="HOGENOM" id="CLU_2912476_0_0_4"/>
<dbReference type="RefSeq" id="WP_012584622.1">
    <property type="nucleotide sequence ID" value="NC_011662.2"/>
</dbReference>
<reference evidence="4" key="1">
    <citation type="submission" date="2009-05" db="EMBL/GenBank/DDBJ databases">
        <title>Complete sequence of chromosome of Thauera sp. MZ1T.</title>
        <authorList>
            <consortium name="US DOE Joint Genome Institute"/>
            <person name="Lucas S."/>
            <person name="Copeland A."/>
            <person name="Lapidus A."/>
            <person name="Glavina del Rio T."/>
            <person name="Dalin E."/>
            <person name="Tice H."/>
            <person name="Bruce D."/>
            <person name="Goodwin L."/>
            <person name="Pitluck S."/>
            <person name="Sims D."/>
            <person name="Brettin T."/>
            <person name="Detter J.C."/>
            <person name="Han C."/>
            <person name="Larimer F."/>
            <person name="Land M."/>
            <person name="Hauser L."/>
            <person name="Kyrpides N."/>
            <person name="Mikhailova N."/>
            <person name="Sayler G.S."/>
        </authorList>
    </citation>
    <scope>NUCLEOTIDE SEQUENCE [LARGE SCALE GENOMIC DNA]</scope>
    <source>
        <strain evidence="4">MZ1T</strain>
    </source>
</reference>
<dbReference type="eggNOG" id="COG3313">
    <property type="taxonomic scope" value="Bacteria"/>
</dbReference>
<evidence type="ECO:0000313" key="2">
    <source>
        <dbReference type="EMBL" id="ACK53526.1"/>
    </source>
</evidence>
<proteinExistence type="predicted"/>
<name>C4ZJ13_THASP</name>
<gene>
    <name evidence="2" type="ordered locus">Tmz1t_0755</name>
    <name evidence="3" type="ORF">E6Q80_19040</name>
</gene>
<feature type="compositionally biased region" description="Low complexity" evidence="1">
    <location>
        <begin position="43"/>
        <end position="57"/>
    </location>
</feature>
<dbReference type="AlphaFoldDB" id="C4ZJ13"/>
<protein>
    <submittedName>
        <fullName evidence="3">DUF1289 domain-containing protein</fullName>
    </submittedName>
</protein>
<feature type="region of interest" description="Disordered" evidence="1">
    <location>
        <begin position="34"/>
        <end position="73"/>
    </location>
</feature>
<dbReference type="EMBL" id="SSFD01000316">
    <property type="protein sequence ID" value="TXH80285.1"/>
    <property type="molecule type" value="Genomic_DNA"/>
</dbReference>
<dbReference type="Proteomes" id="UP000002186">
    <property type="component" value="Chromosome"/>
</dbReference>
<dbReference type="Proteomes" id="UP000321192">
    <property type="component" value="Unassembled WGS sequence"/>
</dbReference>
<dbReference type="Pfam" id="PF06945">
    <property type="entry name" value="DUF1289"/>
    <property type="match status" value="1"/>
</dbReference>
<accession>C4ZJ13</accession>
<keyword evidence="4" id="KW-1185">Reference proteome</keyword>
<evidence type="ECO:0000256" key="1">
    <source>
        <dbReference type="SAM" id="MobiDB-lite"/>
    </source>
</evidence>
<organism evidence="2 4">
    <name type="scientific">Thauera aminoaromatica</name>
    <dbReference type="NCBI Taxonomy" id="164330"/>
    <lineage>
        <taxon>Bacteria</taxon>
        <taxon>Pseudomonadati</taxon>
        <taxon>Pseudomonadota</taxon>
        <taxon>Betaproteobacteria</taxon>
        <taxon>Rhodocyclales</taxon>
        <taxon>Zoogloeaceae</taxon>
        <taxon>Thauera</taxon>
    </lineage>
</organism>
<dbReference type="OrthoDB" id="9811423at2"/>
<reference evidence="3 5" key="3">
    <citation type="submission" date="2018-09" db="EMBL/GenBank/DDBJ databases">
        <title>Metagenome Assembled Genomes from an Advanced Water Purification Facility.</title>
        <authorList>
            <person name="Stamps B.W."/>
            <person name="Spear J.R."/>
        </authorList>
    </citation>
    <scope>NUCLEOTIDE SEQUENCE [LARGE SCALE GENOMIC DNA]</scope>
    <source>
        <strain evidence="3">Bin_27_1</strain>
    </source>
</reference>
<evidence type="ECO:0000313" key="5">
    <source>
        <dbReference type="Proteomes" id="UP000321192"/>
    </source>
</evidence>
<accession>A0A5C7SBE3</accession>